<organism evidence="11 12">
    <name type="scientific">Clostridium perfringens (strain ATCC 13124 / DSM 756 / JCM 1290 / NCIMB 6125 / NCTC 8237 / Type A)</name>
    <dbReference type="NCBI Taxonomy" id="195103"/>
    <lineage>
        <taxon>Bacteria</taxon>
        <taxon>Bacillati</taxon>
        <taxon>Bacillota</taxon>
        <taxon>Clostridia</taxon>
        <taxon>Eubacteriales</taxon>
        <taxon>Clostridiaceae</taxon>
        <taxon>Clostridium</taxon>
    </lineage>
</organism>
<sequence>MQSKVQKKSGIVTTSELKYERKLRPAERRMAWISRIFIWFMLLVVLFPVFAVVSASMAKGEVFTQTTLIPSAWTLENYAKVLTETNFLIWVKNSLIICVVVSVIQLLLTVPMAFAFSRLKFWGRKNGLMMLLLLQMFPAAMSLPAILALAYRLDGMDHIITLIIIQAGAGAFNVWLLKGAIDGIPKELTEAAYVDGASTFQTFTMIILPLLRNMLLVIFLFTFIGAYSEFIFASALLKSPESLTLAVGMQQFITNNFSANWTQYSAAAIMASIPIVAFATIAQKYMAKGLTAGSVKG</sequence>
<keyword evidence="12" id="KW-1185">Reference proteome</keyword>
<dbReference type="AlphaFoldDB" id="A0A0H2YSK4"/>
<feature type="transmembrane region" description="Helical" evidence="9">
    <location>
        <begin position="264"/>
        <end position="282"/>
    </location>
</feature>
<keyword evidence="6 9" id="KW-0812">Transmembrane</keyword>
<dbReference type="HOGENOM" id="CLU_016047_1_2_9"/>
<dbReference type="SUPFAM" id="SSF161098">
    <property type="entry name" value="MetI-like"/>
    <property type="match status" value="1"/>
</dbReference>
<protein>
    <submittedName>
        <fullName evidence="11">Maltose/maltodextrin ABC transporter, permease protein</fullName>
    </submittedName>
</protein>
<keyword evidence="8 9" id="KW-0472">Membrane</keyword>
<dbReference type="EMBL" id="CP000246">
    <property type="protein sequence ID" value="ABG83995.1"/>
    <property type="molecule type" value="Genomic_DNA"/>
</dbReference>
<dbReference type="RefSeq" id="WP_003454394.1">
    <property type="nucleotide sequence ID" value="NC_008261.1"/>
</dbReference>
<feature type="transmembrane region" description="Helical" evidence="9">
    <location>
        <begin position="36"/>
        <end position="58"/>
    </location>
</feature>
<accession>A0A0H2YSK4</accession>
<keyword evidence="7 9" id="KW-1133">Transmembrane helix</keyword>
<evidence type="ECO:0000256" key="6">
    <source>
        <dbReference type="ARBA" id="ARBA00022692"/>
    </source>
</evidence>
<evidence type="ECO:0000313" key="11">
    <source>
        <dbReference type="EMBL" id="ABG83995.1"/>
    </source>
</evidence>
<evidence type="ECO:0000256" key="8">
    <source>
        <dbReference type="ARBA" id="ARBA00023136"/>
    </source>
</evidence>
<evidence type="ECO:0000256" key="2">
    <source>
        <dbReference type="ARBA" id="ARBA00009047"/>
    </source>
</evidence>
<evidence type="ECO:0000256" key="3">
    <source>
        <dbReference type="ARBA" id="ARBA00022448"/>
    </source>
</evidence>
<proteinExistence type="inferred from homology"/>
<evidence type="ECO:0000256" key="9">
    <source>
        <dbReference type="RuleBase" id="RU363032"/>
    </source>
</evidence>
<feature type="transmembrane region" description="Helical" evidence="9">
    <location>
        <begin position="128"/>
        <end position="153"/>
    </location>
</feature>
<evidence type="ECO:0000256" key="5">
    <source>
        <dbReference type="ARBA" id="ARBA00022597"/>
    </source>
</evidence>
<evidence type="ECO:0000256" key="7">
    <source>
        <dbReference type="ARBA" id="ARBA00022989"/>
    </source>
</evidence>
<dbReference type="Gene3D" id="1.10.3720.10">
    <property type="entry name" value="MetI-like"/>
    <property type="match status" value="1"/>
</dbReference>
<dbReference type="Proteomes" id="UP000001823">
    <property type="component" value="Chromosome"/>
</dbReference>
<dbReference type="eggNOG" id="COG3833">
    <property type="taxonomic scope" value="Bacteria"/>
</dbReference>
<dbReference type="PROSITE" id="PS50928">
    <property type="entry name" value="ABC_TM1"/>
    <property type="match status" value="1"/>
</dbReference>
<name>A0A0H2YSK4_CLOP1</name>
<reference evidence="11 12" key="1">
    <citation type="journal article" date="2006" name="Genome Res.">
        <title>Skewed genomic variability in strains of the toxigenic bacterial pathogen, Clostridium perfringens.</title>
        <authorList>
            <person name="Myers G.S."/>
            <person name="Rasko D.A."/>
            <person name="Cheung J.K."/>
            <person name="Ravel J."/>
            <person name="Seshadri R."/>
            <person name="Deboy R.T."/>
            <person name="Ren Q."/>
            <person name="Varga J."/>
            <person name="Awad M.M."/>
            <person name="Brinkac L.M."/>
            <person name="Daugherty S.C."/>
            <person name="Haft D.H."/>
            <person name="Dodson R.J."/>
            <person name="Madupu R."/>
            <person name="Nelson W.C."/>
            <person name="Rosovitz M.J."/>
            <person name="Sullivan S.A."/>
            <person name="Khouri H."/>
            <person name="Dimitrov G.I."/>
            <person name="Watkins K.L."/>
            <person name="Mulligan S."/>
            <person name="Benton J."/>
            <person name="Radune D."/>
            <person name="Fisher D.J."/>
            <person name="Atkins H.S."/>
            <person name="Hiscox T."/>
            <person name="Jost B.H."/>
            <person name="Billington S.J."/>
            <person name="Songer J.G."/>
            <person name="McClane B.A."/>
            <person name="Titball R.W."/>
            <person name="Rood J.I."/>
            <person name="Melville S.B."/>
            <person name="Paulsen I.T."/>
        </authorList>
    </citation>
    <scope>NUCLEOTIDE SEQUENCE [LARGE SCALE GENOMIC DNA]</scope>
    <source>
        <strain evidence="12">ATCC 13124 / DSM 756 / JCM 1290 / NCIMB 6125 / NCTC 8237 / S 107 / Type A</strain>
    </source>
</reference>
<dbReference type="PANTHER" id="PTHR32243:SF50">
    <property type="entry name" value="MALTOSE_MALTODEXTRIN TRANSPORT SYSTEM PERMEASE PROTEIN MALG"/>
    <property type="match status" value="1"/>
</dbReference>
<dbReference type="STRING" id="195103.CPF_2650"/>
<dbReference type="GO" id="GO:0005886">
    <property type="term" value="C:plasma membrane"/>
    <property type="evidence" value="ECO:0007669"/>
    <property type="project" value="UniProtKB-SubCell"/>
</dbReference>
<keyword evidence="4" id="KW-1003">Cell membrane</keyword>
<dbReference type="InterPro" id="IPR000515">
    <property type="entry name" value="MetI-like"/>
</dbReference>
<gene>
    <name evidence="11" type="ordered locus">CPF_2650</name>
</gene>
<dbReference type="GO" id="GO:0042956">
    <property type="term" value="P:maltodextrin transmembrane transport"/>
    <property type="evidence" value="ECO:0007669"/>
    <property type="project" value="TreeGrafter"/>
</dbReference>
<dbReference type="GeneID" id="93001072"/>
<dbReference type="PaxDb" id="195103-CPF_2650"/>
<dbReference type="CDD" id="cd06261">
    <property type="entry name" value="TM_PBP2"/>
    <property type="match status" value="1"/>
</dbReference>
<evidence type="ECO:0000256" key="1">
    <source>
        <dbReference type="ARBA" id="ARBA00004651"/>
    </source>
</evidence>
<dbReference type="Pfam" id="PF00528">
    <property type="entry name" value="BPD_transp_1"/>
    <property type="match status" value="1"/>
</dbReference>
<dbReference type="PANTHER" id="PTHR32243">
    <property type="entry name" value="MALTOSE TRANSPORT SYSTEM PERMEASE-RELATED"/>
    <property type="match status" value="1"/>
</dbReference>
<evidence type="ECO:0000259" key="10">
    <source>
        <dbReference type="PROSITE" id="PS50928"/>
    </source>
</evidence>
<dbReference type="GO" id="GO:0015423">
    <property type="term" value="F:ABC-type maltose transporter activity"/>
    <property type="evidence" value="ECO:0007669"/>
    <property type="project" value="TreeGrafter"/>
</dbReference>
<evidence type="ECO:0000256" key="4">
    <source>
        <dbReference type="ARBA" id="ARBA00022475"/>
    </source>
</evidence>
<keyword evidence="3 9" id="KW-0813">Transport</keyword>
<feature type="domain" description="ABC transmembrane type-1" evidence="10">
    <location>
        <begin position="91"/>
        <end position="282"/>
    </location>
</feature>
<comment type="similarity">
    <text evidence="2">Belongs to the binding-protein-dependent transport system permease family. MalFG subfamily.</text>
</comment>
<comment type="subcellular location">
    <subcellularLocation>
        <location evidence="1 9">Cell membrane</location>
        <topology evidence="1 9">Multi-pass membrane protein</topology>
    </subcellularLocation>
</comment>
<dbReference type="InterPro" id="IPR050901">
    <property type="entry name" value="BP-dep_ABC_trans_perm"/>
</dbReference>
<feature type="transmembrane region" description="Helical" evidence="9">
    <location>
        <begin position="159"/>
        <end position="177"/>
    </location>
</feature>
<feature type="transmembrane region" description="Helical" evidence="9">
    <location>
        <begin position="94"/>
        <end position="116"/>
    </location>
</feature>
<feature type="transmembrane region" description="Helical" evidence="9">
    <location>
        <begin position="215"/>
        <end position="237"/>
    </location>
</feature>
<evidence type="ECO:0000313" key="12">
    <source>
        <dbReference type="Proteomes" id="UP000001823"/>
    </source>
</evidence>
<dbReference type="KEGG" id="cpf:CPF_2650"/>
<keyword evidence="5" id="KW-0762">Sugar transport</keyword>
<dbReference type="InterPro" id="IPR035906">
    <property type="entry name" value="MetI-like_sf"/>
</dbReference>